<dbReference type="EMBL" id="MU277213">
    <property type="protein sequence ID" value="KAI0061268.1"/>
    <property type="molecule type" value="Genomic_DNA"/>
</dbReference>
<protein>
    <submittedName>
        <fullName evidence="1">STE3-like pheromone receptor</fullName>
    </submittedName>
</protein>
<evidence type="ECO:0000313" key="1">
    <source>
        <dbReference type="EMBL" id="KAI0061268.1"/>
    </source>
</evidence>
<reference evidence="1" key="2">
    <citation type="journal article" date="2022" name="New Phytol.">
        <title>Evolutionary transition to the ectomycorrhizal habit in the genomes of a hyperdiverse lineage of mushroom-forming fungi.</title>
        <authorList>
            <person name="Looney B."/>
            <person name="Miyauchi S."/>
            <person name="Morin E."/>
            <person name="Drula E."/>
            <person name="Courty P.E."/>
            <person name="Kohler A."/>
            <person name="Kuo A."/>
            <person name="LaButti K."/>
            <person name="Pangilinan J."/>
            <person name="Lipzen A."/>
            <person name="Riley R."/>
            <person name="Andreopoulos W."/>
            <person name="He G."/>
            <person name="Johnson J."/>
            <person name="Nolan M."/>
            <person name="Tritt A."/>
            <person name="Barry K.W."/>
            <person name="Grigoriev I.V."/>
            <person name="Nagy L.G."/>
            <person name="Hibbett D."/>
            <person name="Henrissat B."/>
            <person name="Matheny P.B."/>
            <person name="Labbe J."/>
            <person name="Martin F.M."/>
        </authorList>
    </citation>
    <scope>NUCLEOTIDE SEQUENCE</scope>
    <source>
        <strain evidence="1">HHB10654</strain>
    </source>
</reference>
<proteinExistence type="predicted"/>
<keyword evidence="2" id="KW-1185">Reference proteome</keyword>
<comment type="caution">
    <text evidence="1">The sequence shown here is derived from an EMBL/GenBank/DDBJ whole genome shotgun (WGS) entry which is preliminary data.</text>
</comment>
<gene>
    <name evidence="1" type="ORF">BV25DRAFT_1839056</name>
</gene>
<name>A0ACB8SZK2_9AGAM</name>
<dbReference type="Proteomes" id="UP000814140">
    <property type="component" value="Unassembled WGS sequence"/>
</dbReference>
<organism evidence="1 2">
    <name type="scientific">Artomyces pyxidatus</name>
    <dbReference type="NCBI Taxonomy" id="48021"/>
    <lineage>
        <taxon>Eukaryota</taxon>
        <taxon>Fungi</taxon>
        <taxon>Dikarya</taxon>
        <taxon>Basidiomycota</taxon>
        <taxon>Agaricomycotina</taxon>
        <taxon>Agaricomycetes</taxon>
        <taxon>Russulales</taxon>
        <taxon>Auriscalpiaceae</taxon>
        <taxon>Artomyces</taxon>
    </lineage>
</organism>
<reference evidence="1" key="1">
    <citation type="submission" date="2021-03" db="EMBL/GenBank/DDBJ databases">
        <authorList>
            <consortium name="DOE Joint Genome Institute"/>
            <person name="Ahrendt S."/>
            <person name="Looney B.P."/>
            <person name="Miyauchi S."/>
            <person name="Morin E."/>
            <person name="Drula E."/>
            <person name="Courty P.E."/>
            <person name="Chicoki N."/>
            <person name="Fauchery L."/>
            <person name="Kohler A."/>
            <person name="Kuo A."/>
            <person name="Labutti K."/>
            <person name="Pangilinan J."/>
            <person name="Lipzen A."/>
            <person name="Riley R."/>
            <person name="Andreopoulos W."/>
            <person name="He G."/>
            <person name="Johnson J."/>
            <person name="Barry K.W."/>
            <person name="Grigoriev I.V."/>
            <person name="Nagy L."/>
            <person name="Hibbett D."/>
            <person name="Henrissat B."/>
            <person name="Matheny P.B."/>
            <person name="Labbe J."/>
            <person name="Martin F."/>
        </authorList>
    </citation>
    <scope>NUCLEOTIDE SEQUENCE</scope>
    <source>
        <strain evidence="1">HHB10654</strain>
    </source>
</reference>
<accession>A0ACB8SZK2</accession>
<evidence type="ECO:0000313" key="2">
    <source>
        <dbReference type="Proteomes" id="UP000814140"/>
    </source>
</evidence>
<sequence length="322" mass="36588">MLDPPNSVFSAFAFVGFVMSVIPVYWHVGAGNVGTSLYMFWSALGCLNMFINSRIWNGNVKNSAPVWCDISTRVILAGNVAMPATVLCITRQLYMVTGLISGTLVNKRREVYIDLAVGLGIPILEVLLSCIVQDHRFDLLEDVGCWYAIANTPPAYPLLYTWPIVIGLVSSAFGISALYRFFLHRRELRSLLTNSKHSDGRYIRLTILVSAHTLIILPLATYNLYNDAKTMLPWTGWQRIHADVSAVSVYPAAVWKRDFLIRFYYEVSRWSTVLCAYLFFALFGTFSQEALEHYRRAYRFARPPLSRTSQVEDFLETLLRVP</sequence>